<evidence type="ECO:0000256" key="1">
    <source>
        <dbReference type="SAM" id="MobiDB-lite"/>
    </source>
</evidence>
<evidence type="ECO:0000313" key="3">
    <source>
        <dbReference type="Proteomes" id="UP000244855"/>
    </source>
</evidence>
<dbReference type="Proteomes" id="UP000244855">
    <property type="component" value="Unassembled WGS sequence"/>
</dbReference>
<accession>A0A2V1DSV8</accession>
<name>A0A2V1DSV8_9PLEO</name>
<dbReference type="STRING" id="97972.A0A2V1DSV8"/>
<dbReference type="PANTHER" id="PTHR40788:SF2">
    <property type="entry name" value="CLR5 DOMAIN-CONTAINING PROTEIN"/>
    <property type="match status" value="1"/>
</dbReference>
<gene>
    <name evidence="2" type="ORF">DM02DRAFT_706481</name>
</gene>
<dbReference type="AlphaFoldDB" id="A0A2V1DSV8"/>
<proteinExistence type="predicted"/>
<keyword evidence="3" id="KW-1185">Reference proteome</keyword>
<dbReference type="PANTHER" id="PTHR40788">
    <property type="entry name" value="CLR5 DOMAIN-CONTAINING PROTEIN-RELATED"/>
    <property type="match status" value="1"/>
</dbReference>
<protein>
    <submittedName>
        <fullName evidence="2">Uncharacterized protein</fullName>
    </submittedName>
</protein>
<evidence type="ECO:0000313" key="2">
    <source>
        <dbReference type="EMBL" id="PVI01076.1"/>
    </source>
</evidence>
<feature type="region of interest" description="Disordered" evidence="1">
    <location>
        <begin position="669"/>
        <end position="691"/>
    </location>
</feature>
<sequence>MDVLKLHSAPSFSQPGLVSQQARSCAESIFTNYNLLRRITASHEEAIRAKWLKKKKSQKKNLLCQLWPNLPDQHRPDMKAWKKQKEMSKEAHLWPYMNMEDLLMDSNLVLILLHERSRHEPYEFVQSDVEMVAFCHRESVFRQAHLHGDRWGMFFHERKTAEEYGELRCWEDRFDEWAFAYLGPLPMHPGHGLRVLQVQQRIFEFLVNFCKELVGEFPSLLDGEVEAPCDDNLNINLLETLSIESPYRVRAKVDYNRLLGIAQAERNSREDFLWDVREDPGYFAEVIEEYANHTPERLSNPLKLDHIPVESPLYWNRVFGFIVYHAYTGLAFFGEIVSRIEKLQSLAEKHDIKSYKMKGLPYEFQENYRNLYLLTEFIKCELMYQLEMGAPSSPPMRPYCSRLSPSDRQTLKVTVLYEEPRKATHPVNLIQPLLQILMTREYIPVFSLHNILDEIGYLMRTNMEVKALISPWVARRLSSLSVISEIQDQIHQFQPLASLIEAEILSRPEDGFMEKLEGLEPEQIKMFDEWLPSTCYPLFESSDLYQFAYSRQEKLHYPIRNRRSEGSVRRLRDAEAHLDAFWEEVDNITKSCTGGKTQHDLIAHFLASDRAIQRTPPWTQPIKREKTTTGSTSDECEYVYQPFSKVYHDQFSEITGAFNRFSISSKPNKEKTRRTATVAEPEPEDVDFTPDTVDHNDKRFVVDKRAYKVFKTLFHSPSTNAVRGEVIWEDFVDAMVSIGFSAQKLHGSAWSFKPVVSGPLGDIGVERSIQFHEPHPGNKIPFLHARRHGRRLARAYGWTGNMFVLK</sequence>
<dbReference type="EMBL" id="KZ805363">
    <property type="protein sequence ID" value="PVI01076.1"/>
    <property type="molecule type" value="Genomic_DNA"/>
</dbReference>
<organism evidence="2 3">
    <name type="scientific">Periconia macrospinosa</name>
    <dbReference type="NCBI Taxonomy" id="97972"/>
    <lineage>
        <taxon>Eukaryota</taxon>
        <taxon>Fungi</taxon>
        <taxon>Dikarya</taxon>
        <taxon>Ascomycota</taxon>
        <taxon>Pezizomycotina</taxon>
        <taxon>Dothideomycetes</taxon>
        <taxon>Pleosporomycetidae</taxon>
        <taxon>Pleosporales</taxon>
        <taxon>Massarineae</taxon>
        <taxon>Periconiaceae</taxon>
        <taxon>Periconia</taxon>
    </lineage>
</organism>
<reference evidence="2 3" key="1">
    <citation type="journal article" date="2018" name="Sci. Rep.">
        <title>Comparative genomics provides insights into the lifestyle and reveals functional heterogeneity of dark septate endophytic fungi.</title>
        <authorList>
            <person name="Knapp D.G."/>
            <person name="Nemeth J.B."/>
            <person name="Barry K."/>
            <person name="Hainaut M."/>
            <person name="Henrissat B."/>
            <person name="Johnson J."/>
            <person name="Kuo A."/>
            <person name="Lim J.H.P."/>
            <person name="Lipzen A."/>
            <person name="Nolan M."/>
            <person name="Ohm R.A."/>
            <person name="Tamas L."/>
            <person name="Grigoriev I.V."/>
            <person name="Spatafora J.W."/>
            <person name="Nagy L.G."/>
            <person name="Kovacs G.M."/>
        </authorList>
    </citation>
    <scope>NUCLEOTIDE SEQUENCE [LARGE SCALE GENOMIC DNA]</scope>
    <source>
        <strain evidence="2 3">DSE2036</strain>
    </source>
</reference>
<dbReference type="OrthoDB" id="2922289at2759"/>